<evidence type="ECO:0000313" key="12">
    <source>
        <dbReference type="Proteomes" id="UP000006786"/>
    </source>
</evidence>
<dbReference type="EMBL" id="AMRM01000007">
    <property type="protein sequence ID" value="EKF19421.1"/>
    <property type="molecule type" value="Genomic_DNA"/>
</dbReference>
<keyword evidence="5 9" id="KW-0812">Transmembrane</keyword>
<name>K2MB83_9HYPH</name>
<dbReference type="PANTHER" id="PTHR35011">
    <property type="entry name" value="2,3-DIKETO-L-GULONATE TRAP TRANSPORTER SMALL PERMEASE PROTEIN YIAM"/>
    <property type="match status" value="1"/>
</dbReference>
<dbReference type="PANTHER" id="PTHR35011:SF10">
    <property type="entry name" value="TRAP TRANSPORTER SMALL PERMEASE PROTEIN"/>
    <property type="match status" value="1"/>
</dbReference>
<dbReference type="AlphaFoldDB" id="K2MB83"/>
<evidence type="ECO:0000256" key="6">
    <source>
        <dbReference type="ARBA" id="ARBA00022989"/>
    </source>
</evidence>
<keyword evidence="7 9" id="KW-0472">Membrane</keyword>
<dbReference type="InterPro" id="IPR055348">
    <property type="entry name" value="DctQ"/>
</dbReference>
<sequence>MSALDHTGSGRHEASDRQSPRLKALFRLRRALQKISAVAAMVSAFGVVVASVVITWAVFARGLLGVNTVWELEFSVYLLIYAAFLSAAFTDRSGGQISVQILSGALRGAAARVHVAVIELVSLCLFLLVAYSGWIMFLHSWDSGWRSETLWGPPLWIPHLAIPLGGSLLALSLTVDLLIRAFGGRIELPAGGHH</sequence>
<evidence type="ECO:0000256" key="8">
    <source>
        <dbReference type="ARBA" id="ARBA00038436"/>
    </source>
</evidence>
<comment type="subcellular location">
    <subcellularLocation>
        <location evidence="1 9">Cell inner membrane</location>
        <topology evidence="1 9">Multi-pass membrane protein</topology>
    </subcellularLocation>
</comment>
<keyword evidence="6 9" id="KW-1133">Transmembrane helix</keyword>
<evidence type="ECO:0000256" key="4">
    <source>
        <dbReference type="ARBA" id="ARBA00022519"/>
    </source>
</evidence>
<feature type="domain" description="Tripartite ATP-independent periplasmic transporters DctQ component" evidence="10">
    <location>
        <begin position="52"/>
        <end position="178"/>
    </location>
</feature>
<evidence type="ECO:0000256" key="2">
    <source>
        <dbReference type="ARBA" id="ARBA00022448"/>
    </source>
</evidence>
<comment type="subunit">
    <text evidence="9">The complex comprises the extracytoplasmic solute receptor protein and the two transmembrane proteins.</text>
</comment>
<dbReference type="PATRIC" id="fig|391937.3.peg.1647"/>
<reference evidence="11 12" key="1">
    <citation type="journal article" date="2012" name="J. Bacteriol.">
        <title>Genome Sequence of Nitratireductor pacificus Type Strain pht-3B.</title>
        <authorList>
            <person name="Lai Q."/>
            <person name="Li G."/>
            <person name="Shao Z."/>
        </authorList>
    </citation>
    <scope>NUCLEOTIDE SEQUENCE [LARGE SCALE GENOMIC DNA]</scope>
    <source>
        <strain evidence="12">pht-3B</strain>
    </source>
</reference>
<keyword evidence="2 9" id="KW-0813">Transport</keyword>
<feature type="transmembrane region" description="Helical" evidence="9">
    <location>
        <begin position="111"/>
        <end position="136"/>
    </location>
</feature>
<dbReference type="Proteomes" id="UP000006786">
    <property type="component" value="Unassembled WGS sequence"/>
</dbReference>
<dbReference type="eggNOG" id="COG3090">
    <property type="taxonomic scope" value="Bacteria"/>
</dbReference>
<gene>
    <name evidence="11" type="ORF">NA2_08014</name>
</gene>
<feature type="transmembrane region" description="Helical" evidence="9">
    <location>
        <begin position="35"/>
        <end position="59"/>
    </location>
</feature>
<keyword evidence="3" id="KW-1003">Cell membrane</keyword>
<accession>K2MB83</accession>
<keyword evidence="12" id="KW-1185">Reference proteome</keyword>
<dbReference type="Pfam" id="PF04290">
    <property type="entry name" value="DctQ"/>
    <property type="match status" value="1"/>
</dbReference>
<evidence type="ECO:0000256" key="3">
    <source>
        <dbReference type="ARBA" id="ARBA00022475"/>
    </source>
</evidence>
<evidence type="ECO:0000256" key="7">
    <source>
        <dbReference type="ARBA" id="ARBA00023136"/>
    </source>
</evidence>
<dbReference type="InterPro" id="IPR007387">
    <property type="entry name" value="TRAP_DctQ"/>
</dbReference>
<keyword evidence="4 9" id="KW-0997">Cell inner membrane</keyword>
<dbReference type="RefSeq" id="WP_008596081.1">
    <property type="nucleotide sequence ID" value="NZ_AMRM01000007.1"/>
</dbReference>
<feature type="transmembrane region" description="Helical" evidence="9">
    <location>
        <begin position="74"/>
        <end position="90"/>
    </location>
</feature>
<feature type="transmembrane region" description="Helical" evidence="9">
    <location>
        <begin position="156"/>
        <end position="179"/>
    </location>
</feature>
<dbReference type="GO" id="GO:0022857">
    <property type="term" value="F:transmembrane transporter activity"/>
    <property type="evidence" value="ECO:0007669"/>
    <property type="project" value="UniProtKB-UniRule"/>
</dbReference>
<comment type="similarity">
    <text evidence="8 9">Belongs to the TRAP transporter small permease family.</text>
</comment>
<comment type="function">
    <text evidence="9">Part of the tripartite ATP-independent periplasmic (TRAP) transport system.</text>
</comment>
<evidence type="ECO:0000256" key="5">
    <source>
        <dbReference type="ARBA" id="ARBA00022692"/>
    </source>
</evidence>
<organism evidence="11 12">
    <name type="scientific">Nitratireductor pacificus pht-3B</name>
    <dbReference type="NCBI Taxonomy" id="391937"/>
    <lineage>
        <taxon>Bacteria</taxon>
        <taxon>Pseudomonadati</taxon>
        <taxon>Pseudomonadota</taxon>
        <taxon>Alphaproteobacteria</taxon>
        <taxon>Hyphomicrobiales</taxon>
        <taxon>Phyllobacteriaceae</taxon>
        <taxon>Nitratireductor</taxon>
    </lineage>
</organism>
<dbReference type="GO" id="GO:0005886">
    <property type="term" value="C:plasma membrane"/>
    <property type="evidence" value="ECO:0007669"/>
    <property type="project" value="UniProtKB-SubCell"/>
</dbReference>
<comment type="caution">
    <text evidence="11">The sequence shown here is derived from an EMBL/GenBank/DDBJ whole genome shotgun (WGS) entry which is preliminary data.</text>
</comment>
<evidence type="ECO:0000259" key="10">
    <source>
        <dbReference type="Pfam" id="PF04290"/>
    </source>
</evidence>
<proteinExistence type="inferred from homology"/>
<protein>
    <recommendedName>
        <fullName evidence="9">TRAP transporter small permease protein</fullName>
    </recommendedName>
</protein>
<evidence type="ECO:0000256" key="1">
    <source>
        <dbReference type="ARBA" id="ARBA00004429"/>
    </source>
</evidence>
<dbReference type="GO" id="GO:0015740">
    <property type="term" value="P:C4-dicarboxylate transport"/>
    <property type="evidence" value="ECO:0007669"/>
    <property type="project" value="TreeGrafter"/>
</dbReference>
<dbReference type="OrthoDB" id="7159137at2"/>
<dbReference type="STRING" id="391937.NA2_08014"/>
<evidence type="ECO:0000313" key="11">
    <source>
        <dbReference type="EMBL" id="EKF19421.1"/>
    </source>
</evidence>
<evidence type="ECO:0000256" key="9">
    <source>
        <dbReference type="RuleBase" id="RU369079"/>
    </source>
</evidence>